<dbReference type="Proteomes" id="UP000198634">
    <property type="component" value="Unassembled WGS sequence"/>
</dbReference>
<dbReference type="Pfam" id="PF14281">
    <property type="entry name" value="PDDEXK_4"/>
    <property type="match status" value="1"/>
</dbReference>
<proteinExistence type="predicted"/>
<dbReference type="EMBL" id="FOEP01000010">
    <property type="protein sequence ID" value="SEQ66839.1"/>
    <property type="molecule type" value="Genomic_DNA"/>
</dbReference>
<dbReference type="InterPro" id="IPR029470">
    <property type="entry name" value="PDDEXK_4"/>
</dbReference>
<accession>A0A1H9HWV7</accession>
<keyword evidence="2" id="KW-1185">Reference proteome</keyword>
<organism evidence="1 2">
    <name type="scientific">Thalassovita taeanensis</name>
    <dbReference type="NCBI Taxonomy" id="657014"/>
    <lineage>
        <taxon>Bacteria</taxon>
        <taxon>Pseudomonadati</taxon>
        <taxon>Pseudomonadota</taxon>
        <taxon>Alphaproteobacteria</taxon>
        <taxon>Rhodobacterales</taxon>
        <taxon>Roseobacteraceae</taxon>
        <taxon>Thalassovita</taxon>
    </lineage>
</organism>
<name>A0A1H9HWV7_9RHOB</name>
<gene>
    <name evidence="1" type="ORF">SAMN04488092_110126</name>
</gene>
<reference evidence="1 2" key="1">
    <citation type="submission" date="2016-10" db="EMBL/GenBank/DDBJ databases">
        <authorList>
            <person name="de Groot N.N."/>
        </authorList>
    </citation>
    <scope>NUCLEOTIDE SEQUENCE [LARGE SCALE GENOMIC DNA]</scope>
    <source>
        <strain evidence="1 2">DSM 22007</strain>
    </source>
</reference>
<evidence type="ECO:0000313" key="2">
    <source>
        <dbReference type="Proteomes" id="UP000198634"/>
    </source>
</evidence>
<dbReference type="AlphaFoldDB" id="A0A1H9HWV7"/>
<dbReference type="STRING" id="657014.SAMN04488092_110126"/>
<dbReference type="OrthoDB" id="1453311at2"/>
<sequence length="438" mass="49951">MSLDNNDAHLPTLDDLESLFVNNADLDNIRAHLSRFNPIKTMGMERMEIRHSAILGWLLNPQETHGLGDTFLKAFLAQALRGDDSKARPTALDVSQADMMDVEIRREWRNIDLLVLSPRNGWVFVIENKFDSGQHSNQLKRYMDVVDATFMGSDSFHLVRGIFLTLWEEDPEDERYAPIEYGAICELLDQTALSGRLPLTPEVQTFLQHYLDVIREATGMSNEQAEMEKLARQLYRDHRRALDFIVEHGKSTDFSFACDAVFGEDLEDEAVIKVGKREFIFNHSDAHSFSFLPKAWYDAFGGDEYWWHGCENWWAGFPLITWVQLTSDANGASGQVRLYAEVGPLSDHDFRRDLIAAITEVAKKKSLTTIGFQRGAADEGKKYSKFFKKNFFAVDDIHDHDKISNAIKKALKSFEAEMDVVAKVLPQFVSHGQEESSE</sequence>
<protein>
    <submittedName>
        <fullName evidence="1">PD-(D/E)XK nuclease superfamily protein</fullName>
    </submittedName>
</protein>
<evidence type="ECO:0000313" key="1">
    <source>
        <dbReference type="EMBL" id="SEQ66839.1"/>
    </source>
</evidence>
<dbReference type="RefSeq" id="WP_090270427.1">
    <property type="nucleotide sequence ID" value="NZ_FOEP01000010.1"/>
</dbReference>